<dbReference type="Pfam" id="PF13006">
    <property type="entry name" value="Nterm_IS4"/>
    <property type="match status" value="1"/>
</dbReference>
<protein>
    <recommendedName>
        <fullName evidence="1">Transposase IS4 N-terminal domain-containing protein</fullName>
    </recommendedName>
</protein>
<gene>
    <name evidence="2" type="ORF">BBK14_01695</name>
</gene>
<evidence type="ECO:0000313" key="3">
    <source>
        <dbReference type="Proteomes" id="UP000179769"/>
    </source>
</evidence>
<proteinExistence type="predicted"/>
<reference evidence="3" key="1">
    <citation type="submission" date="2016-07" db="EMBL/GenBank/DDBJ databases">
        <title>Frankia sp. NRRL B-16219 Genome sequencing.</title>
        <authorList>
            <person name="Ghodhbane-Gtari F."/>
            <person name="Swanson E."/>
            <person name="Gueddou A."/>
            <person name="Louati M."/>
            <person name="Nouioui I."/>
            <person name="Hezbri K."/>
            <person name="Abebe-Akele F."/>
            <person name="Simpson S."/>
            <person name="Morris K."/>
            <person name="Thomas K."/>
            <person name="Gtari M."/>
            <person name="Tisa L.S."/>
        </authorList>
    </citation>
    <scope>NUCLEOTIDE SEQUENCE [LARGE SCALE GENOMIC DNA]</scope>
    <source>
        <strain evidence="3">NRRL B-16219</strain>
    </source>
</reference>
<dbReference type="InterPro" id="IPR024473">
    <property type="entry name" value="Transposases_IS4_N"/>
</dbReference>
<name>A0A1S1RIF9_9ACTN</name>
<keyword evidence="3" id="KW-1185">Reference proteome</keyword>
<evidence type="ECO:0000313" key="2">
    <source>
        <dbReference type="EMBL" id="OHV46588.1"/>
    </source>
</evidence>
<dbReference type="OrthoDB" id="477305at2"/>
<organism evidence="2 3">
    <name type="scientific">Parafrankia soli</name>
    <dbReference type="NCBI Taxonomy" id="2599596"/>
    <lineage>
        <taxon>Bacteria</taxon>
        <taxon>Bacillati</taxon>
        <taxon>Actinomycetota</taxon>
        <taxon>Actinomycetes</taxon>
        <taxon>Frankiales</taxon>
        <taxon>Frankiaceae</taxon>
        <taxon>Parafrankia</taxon>
    </lineage>
</organism>
<dbReference type="AlphaFoldDB" id="A0A1S1RIF9"/>
<feature type="domain" description="Transposase IS4 N-terminal" evidence="1">
    <location>
        <begin position="1"/>
        <end position="67"/>
    </location>
</feature>
<dbReference type="Proteomes" id="UP000179769">
    <property type="component" value="Unassembled WGS sequence"/>
</dbReference>
<accession>A0A1S1RIF9</accession>
<dbReference type="EMBL" id="MAXA01000002">
    <property type="protein sequence ID" value="OHV46588.1"/>
    <property type="molecule type" value="Genomic_DNA"/>
</dbReference>
<comment type="caution">
    <text evidence="2">The sequence shown here is derived from an EMBL/GenBank/DDBJ whole genome shotgun (WGS) entry which is preliminary data.</text>
</comment>
<evidence type="ECO:0000259" key="1">
    <source>
        <dbReference type="Pfam" id="PF13006"/>
    </source>
</evidence>
<sequence length="99" mass="10841">MPARLVVYFTLAMCLFFDDDYEEVLRRLVSSTLWRGNRDAGWQVATSGAASQARRPLGPEPLAELFRSVARPLAVAATRGAWLEGRRLTAVDGFSPSAG</sequence>